<keyword evidence="1" id="KW-0472">Membrane</keyword>
<keyword evidence="3" id="KW-1185">Reference proteome</keyword>
<proteinExistence type="predicted"/>
<name>A0A1N6WFV2_9EURY</name>
<sequence>MKDRPLITVVGILAIGGGLAVVFAPELAGYLSTGAIFVKLVGVLTLVQGLRVVQARRHRDLLQAKTGDPETNVTLPTPGTEFDERLLQVHSGPRKERFRARKKLRATLETSLVEAIVQREGCSKDEARTQLETGEWTDDAEAAAFLGGPSAPRRSWREWVRQSFGGQTSFQRRARRTADAVTEYVEETR</sequence>
<protein>
    <submittedName>
        <fullName evidence="2">Uncharacterized protein</fullName>
    </submittedName>
</protein>
<keyword evidence="1" id="KW-0812">Transmembrane</keyword>
<keyword evidence="1" id="KW-1133">Transmembrane helix</keyword>
<gene>
    <name evidence="2" type="ORF">SAMN05421858_0701</name>
</gene>
<dbReference type="RefSeq" id="WP_076427965.1">
    <property type="nucleotide sequence ID" value="NZ_FTNO01000001.1"/>
</dbReference>
<accession>A0A1N6WFV2</accession>
<dbReference type="Pfam" id="PF23933">
    <property type="entry name" value="DUF7269"/>
    <property type="match status" value="1"/>
</dbReference>
<dbReference type="Proteomes" id="UP000186914">
    <property type="component" value="Unassembled WGS sequence"/>
</dbReference>
<reference evidence="3" key="1">
    <citation type="submission" date="2017-01" db="EMBL/GenBank/DDBJ databases">
        <authorList>
            <person name="Varghese N."/>
            <person name="Submissions S."/>
        </authorList>
    </citation>
    <scope>NUCLEOTIDE SEQUENCE [LARGE SCALE GENOMIC DNA]</scope>
    <source>
        <strain evidence="3">CGMCC 1.7737</strain>
    </source>
</reference>
<organism evidence="2 3">
    <name type="scientific">Haladaptatus litoreus</name>
    <dbReference type="NCBI Taxonomy" id="553468"/>
    <lineage>
        <taxon>Archaea</taxon>
        <taxon>Methanobacteriati</taxon>
        <taxon>Methanobacteriota</taxon>
        <taxon>Stenosarchaea group</taxon>
        <taxon>Halobacteria</taxon>
        <taxon>Halobacteriales</taxon>
        <taxon>Haladaptataceae</taxon>
        <taxon>Haladaptatus</taxon>
    </lineage>
</organism>
<evidence type="ECO:0000256" key="1">
    <source>
        <dbReference type="SAM" id="Phobius"/>
    </source>
</evidence>
<dbReference type="EMBL" id="FTNO01000001">
    <property type="protein sequence ID" value="SIQ88856.1"/>
    <property type="molecule type" value="Genomic_DNA"/>
</dbReference>
<dbReference type="InterPro" id="IPR055693">
    <property type="entry name" value="DUF7269"/>
</dbReference>
<dbReference type="AlphaFoldDB" id="A0A1N6WFV2"/>
<dbReference type="OrthoDB" id="307812at2157"/>
<evidence type="ECO:0000313" key="3">
    <source>
        <dbReference type="Proteomes" id="UP000186914"/>
    </source>
</evidence>
<evidence type="ECO:0000313" key="2">
    <source>
        <dbReference type="EMBL" id="SIQ88856.1"/>
    </source>
</evidence>
<feature type="transmembrane region" description="Helical" evidence="1">
    <location>
        <begin position="30"/>
        <end position="53"/>
    </location>
</feature>